<keyword evidence="8" id="KW-0007">Acetylation</keyword>
<evidence type="ECO:0000256" key="3">
    <source>
        <dbReference type="ARBA" id="ARBA00018684"/>
    </source>
</evidence>
<protein>
    <recommendedName>
        <fullName evidence="3">NADH dehydrogenase [ubiquinone] 1 beta subcomplex subunit 9</fullName>
    </recommendedName>
    <alternativeName>
        <fullName evidence="11">Complex I-B22</fullName>
    </alternativeName>
    <alternativeName>
        <fullName evidence="12">NADH-ubiquinone oxidoreductase B22 subunit</fullName>
    </alternativeName>
</protein>
<accession>W7U7J8</accession>
<keyword evidence="14" id="KW-1185">Reference proteome</keyword>
<dbReference type="AlphaFoldDB" id="W7U7J8"/>
<evidence type="ECO:0000256" key="2">
    <source>
        <dbReference type="ARBA" id="ARBA00009508"/>
    </source>
</evidence>
<dbReference type="PANTHER" id="PTHR12868">
    <property type="entry name" value="NADH-UBIQUINONE OXIDOREDUCTASE B22 SUBUNIT"/>
    <property type="match status" value="1"/>
</dbReference>
<keyword evidence="7" id="KW-0249">Electron transport</keyword>
<dbReference type="GO" id="GO:0005743">
    <property type="term" value="C:mitochondrial inner membrane"/>
    <property type="evidence" value="ECO:0007669"/>
    <property type="project" value="UniProtKB-SubCell"/>
</dbReference>
<keyword evidence="9" id="KW-0496">Mitochondrion</keyword>
<dbReference type="CDD" id="cd20263">
    <property type="entry name" value="Complex1_LYR_NDUFB9_LYRM3"/>
    <property type="match status" value="1"/>
</dbReference>
<keyword evidence="4" id="KW-0813">Transport</keyword>
<name>W7U7J8_9STRA</name>
<proteinExistence type="inferred from homology"/>
<keyword evidence="6" id="KW-0999">Mitochondrion inner membrane</keyword>
<evidence type="ECO:0000256" key="6">
    <source>
        <dbReference type="ARBA" id="ARBA00022792"/>
    </source>
</evidence>
<sequence>MANASMRAAAAQYINPAPQLSHKTIVVRLYRKSLKTLNSWAIDREVFLSEAGKLRASFSANAHLAPESGKVKALVRKAHEELLRYSHPDKYILPWMPGGTLFMRNPPLPFDVVFAGHVPEDVKEEPLNIDMTPVVKGEKGDGRVLVDSANKAAGEHDLSICKGARMEKAWRPAMPFQGKETPIKWQKRRHARWHFSGVLKIVFLATPTGKGVAVEPRKVGRGACVQAHMSLVAQRVGLAFVFFCFLAGLFDEGGGSKTPPPLPTAT</sequence>
<evidence type="ECO:0000256" key="9">
    <source>
        <dbReference type="ARBA" id="ARBA00023128"/>
    </source>
</evidence>
<dbReference type="PANTHER" id="PTHR12868:SF0">
    <property type="entry name" value="NADH DEHYDROGENASE [UBIQUINONE] 1 BETA SUBCOMPLEX SUBUNIT 9"/>
    <property type="match status" value="1"/>
</dbReference>
<keyword evidence="10" id="KW-0472">Membrane</keyword>
<keyword evidence="5" id="KW-0679">Respiratory chain</keyword>
<dbReference type="InterPro" id="IPR045292">
    <property type="entry name" value="Complex1_LYR_NDUFB9_LYRM3"/>
</dbReference>
<evidence type="ECO:0000313" key="14">
    <source>
        <dbReference type="Proteomes" id="UP000019335"/>
    </source>
</evidence>
<dbReference type="EMBL" id="AZIL01000270">
    <property type="protein sequence ID" value="EWM28859.1"/>
    <property type="molecule type" value="Genomic_DNA"/>
</dbReference>
<comment type="subcellular location">
    <subcellularLocation>
        <location evidence="1">Mitochondrion inner membrane</location>
        <topology evidence="1">Peripheral membrane protein</topology>
        <orientation evidence="1">Matrix side</orientation>
    </subcellularLocation>
</comment>
<comment type="similarity">
    <text evidence="2">Belongs to the complex I LYR family.</text>
</comment>
<evidence type="ECO:0000256" key="8">
    <source>
        <dbReference type="ARBA" id="ARBA00022990"/>
    </source>
</evidence>
<keyword evidence="13" id="KW-0830">Ubiquinone</keyword>
<evidence type="ECO:0000256" key="11">
    <source>
        <dbReference type="ARBA" id="ARBA00030192"/>
    </source>
</evidence>
<comment type="caution">
    <text evidence="13">The sequence shown here is derived from an EMBL/GenBank/DDBJ whole genome shotgun (WGS) entry which is preliminary data.</text>
</comment>
<gene>
    <name evidence="13" type="ORF">Naga_100133g10</name>
</gene>
<evidence type="ECO:0000256" key="12">
    <source>
        <dbReference type="ARBA" id="ARBA00032528"/>
    </source>
</evidence>
<evidence type="ECO:0000256" key="4">
    <source>
        <dbReference type="ARBA" id="ARBA00022448"/>
    </source>
</evidence>
<evidence type="ECO:0000256" key="7">
    <source>
        <dbReference type="ARBA" id="ARBA00022982"/>
    </source>
</evidence>
<dbReference type="OrthoDB" id="13598at2759"/>
<evidence type="ECO:0000256" key="10">
    <source>
        <dbReference type="ARBA" id="ARBA00023136"/>
    </source>
</evidence>
<dbReference type="GO" id="GO:0006120">
    <property type="term" value="P:mitochondrial electron transport, NADH to ubiquinone"/>
    <property type="evidence" value="ECO:0007669"/>
    <property type="project" value="InterPro"/>
</dbReference>
<organism evidence="13 14">
    <name type="scientific">Nannochloropsis gaditana</name>
    <dbReference type="NCBI Taxonomy" id="72520"/>
    <lineage>
        <taxon>Eukaryota</taxon>
        <taxon>Sar</taxon>
        <taxon>Stramenopiles</taxon>
        <taxon>Ochrophyta</taxon>
        <taxon>Eustigmatophyceae</taxon>
        <taxon>Eustigmatales</taxon>
        <taxon>Monodopsidaceae</taxon>
        <taxon>Nannochloropsis</taxon>
    </lineage>
</organism>
<evidence type="ECO:0000256" key="5">
    <source>
        <dbReference type="ARBA" id="ARBA00022660"/>
    </source>
</evidence>
<dbReference type="Proteomes" id="UP000019335">
    <property type="component" value="Chromosome 4"/>
</dbReference>
<dbReference type="InterPro" id="IPR033034">
    <property type="entry name" value="NDUFB9"/>
</dbReference>
<evidence type="ECO:0000256" key="1">
    <source>
        <dbReference type="ARBA" id="ARBA00004443"/>
    </source>
</evidence>
<evidence type="ECO:0000313" key="13">
    <source>
        <dbReference type="EMBL" id="EWM28859.1"/>
    </source>
</evidence>
<reference evidence="13 14" key="1">
    <citation type="journal article" date="2014" name="Mol. Plant">
        <title>Chromosome Scale Genome Assembly and Transcriptome Profiling of Nannochloropsis gaditana in Nitrogen Depletion.</title>
        <authorList>
            <person name="Corteggiani Carpinelli E."/>
            <person name="Telatin A."/>
            <person name="Vitulo N."/>
            <person name="Forcato C."/>
            <person name="D'Angelo M."/>
            <person name="Schiavon R."/>
            <person name="Vezzi A."/>
            <person name="Giacometti G.M."/>
            <person name="Morosinotto T."/>
            <person name="Valle G."/>
        </authorList>
    </citation>
    <scope>NUCLEOTIDE SEQUENCE [LARGE SCALE GENOMIC DNA]</scope>
    <source>
        <strain evidence="13 14">B-31</strain>
    </source>
</reference>